<reference evidence="2" key="2">
    <citation type="submission" date="2025-09" db="UniProtKB">
        <authorList>
            <consortium name="Ensembl"/>
        </authorList>
    </citation>
    <scope>IDENTIFICATION</scope>
</reference>
<proteinExistence type="predicted"/>
<dbReference type="OMA" id="QIFFHIV"/>
<accession>A0A2K5JML2</accession>
<dbReference type="Proteomes" id="UP000233080">
    <property type="component" value="Unassembled WGS sequence"/>
</dbReference>
<reference evidence="2" key="1">
    <citation type="submission" date="2025-08" db="UniProtKB">
        <authorList>
            <consortium name="Ensembl"/>
        </authorList>
    </citation>
    <scope>IDENTIFICATION</scope>
</reference>
<dbReference type="InterPro" id="IPR000210">
    <property type="entry name" value="BTB/POZ_dom"/>
</dbReference>
<dbReference type="Gene3D" id="3.30.710.10">
    <property type="entry name" value="Potassium Channel Kv1.1, Chain A"/>
    <property type="match status" value="1"/>
</dbReference>
<dbReference type="PROSITE" id="PS50097">
    <property type="entry name" value="BTB"/>
    <property type="match status" value="1"/>
</dbReference>
<dbReference type="AlphaFoldDB" id="A0A2K5JML2"/>
<dbReference type="SUPFAM" id="SSF54695">
    <property type="entry name" value="POZ domain"/>
    <property type="match status" value="1"/>
</dbReference>
<protein>
    <recommendedName>
        <fullName evidence="1">BTB domain-containing protein</fullName>
    </recommendedName>
</protein>
<dbReference type="InterPro" id="IPR011333">
    <property type="entry name" value="SKP1/BTB/POZ_sf"/>
</dbReference>
<keyword evidence="3" id="KW-1185">Reference proteome</keyword>
<evidence type="ECO:0000313" key="2">
    <source>
        <dbReference type="Ensembl" id="ENSCANP00000030088.1"/>
    </source>
</evidence>
<sequence>MEAEETMECLQEFREWQDCFTDITLIVDGHHLKAHKAVLDACSHVLPQIFSIL</sequence>
<dbReference type="Ensembl" id="ENSCANT00000053289.1">
    <property type="protein sequence ID" value="ENSCANP00000030088.1"/>
    <property type="gene ID" value="ENSCANG00000038703.1"/>
</dbReference>
<evidence type="ECO:0000313" key="3">
    <source>
        <dbReference type="Proteomes" id="UP000233080"/>
    </source>
</evidence>
<name>A0A2K5JML2_COLAP</name>
<evidence type="ECO:0000259" key="1">
    <source>
        <dbReference type="PROSITE" id="PS50097"/>
    </source>
</evidence>
<feature type="domain" description="BTB" evidence="1">
    <location>
        <begin position="21"/>
        <end position="53"/>
    </location>
</feature>
<dbReference type="Pfam" id="PF00651">
    <property type="entry name" value="BTB"/>
    <property type="match status" value="1"/>
</dbReference>
<organism evidence="2 3">
    <name type="scientific">Colobus angolensis palliatus</name>
    <name type="common">Peters' Angolan colobus</name>
    <dbReference type="NCBI Taxonomy" id="336983"/>
    <lineage>
        <taxon>Eukaryota</taxon>
        <taxon>Metazoa</taxon>
        <taxon>Chordata</taxon>
        <taxon>Craniata</taxon>
        <taxon>Vertebrata</taxon>
        <taxon>Euteleostomi</taxon>
        <taxon>Mammalia</taxon>
        <taxon>Eutheria</taxon>
        <taxon>Euarchontoglires</taxon>
        <taxon>Primates</taxon>
        <taxon>Haplorrhini</taxon>
        <taxon>Catarrhini</taxon>
        <taxon>Cercopithecidae</taxon>
        <taxon>Colobinae</taxon>
        <taxon>Colobus</taxon>
    </lineage>
</organism>